<evidence type="ECO:0000256" key="2">
    <source>
        <dbReference type="ARBA" id="ARBA00022448"/>
    </source>
</evidence>
<keyword evidence="3" id="KW-1003">Cell membrane</keyword>
<dbReference type="Pfam" id="PF12911">
    <property type="entry name" value="OppC_N"/>
    <property type="match status" value="1"/>
</dbReference>
<dbReference type="InterPro" id="IPR035906">
    <property type="entry name" value="MetI-like_sf"/>
</dbReference>
<feature type="transmembrane region" description="Helical" evidence="7">
    <location>
        <begin position="165"/>
        <end position="182"/>
    </location>
</feature>
<dbReference type="EMBL" id="UINC01159810">
    <property type="protein sequence ID" value="SVD58103.1"/>
    <property type="molecule type" value="Genomic_DNA"/>
</dbReference>
<evidence type="ECO:0000256" key="1">
    <source>
        <dbReference type="ARBA" id="ARBA00004651"/>
    </source>
</evidence>
<keyword evidence="2" id="KW-0813">Transport</keyword>
<feature type="transmembrane region" description="Helical" evidence="7">
    <location>
        <begin position="102"/>
        <end position="127"/>
    </location>
</feature>
<feature type="transmembrane region" description="Helical" evidence="7">
    <location>
        <begin position="37"/>
        <end position="59"/>
    </location>
</feature>
<evidence type="ECO:0000259" key="8">
    <source>
        <dbReference type="PROSITE" id="PS50928"/>
    </source>
</evidence>
<keyword evidence="4 7" id="KW-0812">Transmembrane</keyword>
<organism evidence="9">
    <name type="scientific">marine metagenome</name>
    <dbReference type="NCBI Taxonomy" id="408172"/>
    <lineage>
        <taxon>unclassified sequences</taxon>
        <taxon>metagenomes</taxon>
        <taxon>ecological metagenomes</taxon>
    </lineage>
</organism>
<dbReference type="CDD" id="cd06261">
    <property type="entry name" value="TM_PBP2"/>
    <property type="match status" value="1"/>
</dbReference>
<reference evidence="9" key="1">
    <citation type="submission" date="2018-05" db="EMBL/GenBank/DDBJ databases">
        <authorList>
            <person name="Lanie J.A."/>
            <person name="Ng W.-L."/>
            <person name="Kazmierczak K.M."/>
            <person name="Andrzejewski T.M."/>
            <person name="Davidsen T.M."/>
            <person name="Wayne K.J."/>
            <person name="Tettelin H."/>
            <person name="Glass J.I."/>
            <person name="Rusch D."/>
            <person name="Podicherti R."/>
            <person name="Tsui H.-C.T."/>
            <person name="Winkler M.E."/>
        </authorList>
    </citation>
    <scope>NUCLEOTIDE SEQUENCE</scope>
</reference>
<dbReference type="SUPFAM" id="SSF161098">
    <property type="entry name" value="MetI-like"/>
    <property type="match status" value="1"/>
</dbReference>
<feature type="domain" description="ABC transmembrane type-1" evidence="8">
    <location>
        <begin position="100"/>
        <end position="224"/>
    </location>
</feature>
<evidence type="ECO:0000256" key="3">
    <source>
        <dbReference type="ARBA" id="ARBA00022475"/>
    </source>
</evidence>
<dbReference type="PANTHER" id="PTHR43386:SF1">
    <property type="entry name" value="D,D-DIPEPTIDE TRANSPORT SYSTEM PERMEASE PROTEIN DDPC-RELATED"/>
    <property type="match status" value="1"/>
</dbReference>
<dbReference type="Gene3D" id="1.10.3720.10">
    <property type="entry name" value="MetI-like"/>
    <property type="match status" value="1"/>
</dbReference>
<dbReference type="InterPro" id="IPR000515">
    <property type="entry name" value="MetI-like"/>
</dbReference>
<name>A0A382WH39_9ZZZZ</name>
<gene>
    <name evidence="9" type="ORF">METZ01_LOCUS410957</name>
</gene>
<proteinExistence type="predicted"/>
<evidence type="ECO:0000256" key="7">
    <source>
        <dbReference type="SAM" id="Phobius"/>
    </source>
</evidence>
<keyword evidence="6 7" id="KW-0472">Membrane</keyword>
<evidence type="ECO:0000313" key="9">
    <source>
        <dbReference type="EMBL" id="SVD58103.1"/>
    </source>
</evidence>
<comment type="subcellular location">
    <subcellularLocation>
        <location evidence="1">Cell membrane</location>
        <topology evidence="1">Multi-pass membrane protein</topology>
    </subcellularLocation>
</comment>
<protein>
    <recommendedName>
        <fullName evidence="8">ABC transmembrane type-1 domain-containing protein</fullName>
    </recommendedName>
</protein>
<evidence type="ECO:0000256" key="5">
    <source>
        <dbReference type="ARBA" id="ARBA00022989"/>
    </source>
</evidence>
<sequence length="224" mass="23386">MLVDQTQDTAAAETLAALRPKSTLPVALLRFCAQQPLGAFGAAVIIFAVVAAVLAPMLAPYSPTAIEVADKFTPPFSSSEQFLGTDELGRDVLSRLIFGARISMSVGLLSVGIAISAGTLIGIFSAYSGGKTDLAIQRLVDTMMAFPAIIMALALMAALGASQTNVIVALVVILLPGAVRVVRSQVLSIKEQDYTLAARAIGAGSTRVMLRHILPNVMATYIVL</sequence>
<dbReference type="AlphaFoldDB" id="A0A382WH39"/>
<dbReference type="InterPro" id="IPR050366">
    <property type="entry name" value="BP-dependent_transpt_permease"/>
</dbReference>
<dbReference type="GO" id="GO:0055085">
    <property type="term" value="P:transmembrane transport"/>
    <property type="evidence" value="ECO:0007669"/>
    <property type="project" value="InterPro"/>
</dbReference>
<dbReference type="GO" id="GO:0005886">
    <property type="term" value="C:plasma membrane"/>
    <property type="evidence" value="ECO:0007669"/>
    <property type="project" value="UniProtKB-SubCell"/>
</dbReference>
<dbReference type="PANTHER" id="PTHR43386">
    <property type="entry name" value="OLIGOPEPTIDE TRANSPORT SYSTEM PERMEASE PROTEIN APPC"/>
    <property type="match status" value="1"/>
</dbReference>
<dbReference type="PROSITE" id="PS50928">
    <property type="entry name" value="ABC_TM1"/>
    <property type="match status" value="1"/>
</dbReference>
<accession>A0A382WH39</accession>
<dbReference type="Pfam" id="PF00528">
    <property type="entry name" value="BPD_transp_1"/>
    <property type="match status" value="1"/>
</dbReference>
<evidence type="ECO:0000256" key="6">
    <source>
        <dbReference type="ARBA" id="ARBA00023136"/>
    </source>
</evidence>
<evidence type="ECO:0000256" key="4">
    <source>
        <dbReference type="ARBA" id="ARBA00022692"/>
    </source>
</evidence>
<feature type="non-terminal residue" evidence="9">
    <location>
        <position position="1"/>
    </location>
</feature>
<keyword evidence="5 7" id="KW-1133">Transmembrane helix</keyword>
<dbReference type="InterPro" id="IPR025966">
    <property type="entry name" value="OppC_N"/>
</dbReference>
<feature type="transmembrane region" description="Helical" evidence="7">
    <location>
        <begin position="139"/>
        <end position="159"/>
    </location>
</feature>
<feature type="non-terminal residue" evidence="9">
    <location>
        <position position="224"/>
    </location>
</feature>